<feature type="domain" description="ATP-grasp" evidence="11">
    <location>
        <begin position="137"/>
        <end position="328"/>
    </location>
</feature>
<dbReference type="GO" id="GO:0004363">
    <property type="term" value="F:glutathione synthase activity"/>
    <property type="evidence" value="ECO:0007669"/>
    <property type="project" value="UniProtKB-UniRule"/>
</dbReference>
<evidence type="ECO:0000256" key="1">
    <source>
        <dbReference type="ARBA" id="ARBA00001936"/>
    </source>
</evidence>
<dbReference type="GO" id="GO:0005737">
    <property type="term" value="C:cytoplasm"/>
    <property type="evidence" value="ECO:0007669"/>
    <property type="project" value="TreeGrafter"/>
</dbReference>
<keyword evidence="4 10" id="KW-0317">Glutathione biosynthesis</keyword>
<dbReference type="STRING" id="1436961.SAMN05421739_103224"/>
<evidence type="ECO:0000313" key="13">
    <source>
        <dbReference type="Proteomes" id="UP000198724"/>
    </source>
</evidence>
<evidence type="ECO:0000256" key="3">
    <source>
        <dbReference type="ARBA" id="ARBA00022598"/>
    </source>
</evidence>
<dbReference type="Pfam" id="PF02955">
    <property type="entry name" value="GSH-S_ATP"/>
    <property type="match status" value="1"/>
</dbReference>
<dbReference type="EC" id="6.3.2.3" evidence="10"/>
<dbReference type="Gene3D" id="3.30.1490.20">
    <property type="entry name" value="ATP-grasp fold, A domain"/>
    <property type="match status" value="1"/>
</dbReference>
<keyword evidence="9" id="KW-0464">Manganese</keyword>
<reference evidence="13" key="1">
    <citation type="submission" date="2016-10" db="EMBL/GenBank/DDBJ databases">
        <authorList>
            <person name="Varghese N."/>
            <person name="Submissions S."/>
        </authorList>
    </citation>
    <scope>NUCLEOTIDE SEQUENCE [LARGE SCALE GENOMIC DNA]</scope>
    <source>
        <strain evidence="13">LP51</strain>
    </source>
</reference>
<name>A0A1I2TPK3_9BACT</name>
<comment type="cofactor">
    <cofactor evidence="2">
        <name>Mg(2+)</name>
        <dbReference type="ChEBI" id="CHEBI:18420"/>
    </cofactor>
</comment>
<dbReference type="InterPro" id="IPR004218">
    <property type="entry name" value="GSHS_ATP-bd"/>
</dbReference>
<dbReference type="Proteomes" id="UP000198724">
    <property type="component" value="Unassembled WGS sequence"/>
</dbReference>
<dbReference type="InterPro" id="IPR006284">
    <property type="entry name" value="Glut_synth_pro"/>
</dbReference>
<dbReference type="HAMAP" id="MF_00162">
    <property type="entry name" value="GSH_S"/>
    <property type="match status" value="1"/>
</dbReference>
<dbReference type="SUPFAM" id="SSF56059">
    <property type="entry name" value="Glutathione synthetase ATP-binding domain-like"/>
    <property type="match status" value="1"/>
</dbReference>
<keyword evidence="8" id="KW-0460">Magnesium</keyword>
<sequence>MTIGFVVNNIETEKPQYSTIFLAQRMHNKGHQVYLMGVGDLAYYPDGYMGAEAVHADPNHKYKSPATYLEAIQGEKARKVRVTAPELDVLMLRNDPSSEGEGRAWAQSAGIIFGQLALRHGVIVLNDPTKLSDAVNKMYFQHFPEEVRPHTLITRDKNEIREFFEAQKNNIILKPLQGSGGSGVFLVKKNDTTNLNQIVEAISRDGYVIAQEYLPQAVEGDVRLIVVNGEALQYKGKYCAIHRVTGKDDIRSNIHAGGSSRAAKITQPMLDLVELVRPKLIQDGMFLVGLDIVGDKLMEINVFSPGGLVNASELEGVDFSEPIIAALERKVHYKKTYDTQISNKTVAMI</sequence>
<keyword evidence="7 10" id="KW-0067">ATP-binding</keyword>
<dbReference type="OrthoDB" id="9785415at2"/>
<comment type="catalytic activity">
    <reaction evidence="10">
        <text>gamma-L-glutamyl-L-cysteine + glycine + ATP = glutathione + ADP + phosphate + H(+)</text>
        <dbReference type="Rhea" id="RHEA:13557"/>
        <dbReference type="ChEBI" id="CHEBI:15378"/>
        <dbReference type="ChEBI" id="CHEBI:30616"/>
        <dbReference type="ChEBI" id="CHEBI:43474"/>
        <dbReference type="ChEBI" id="CHEBI:57305"/>
        <dbReference type="ChEBI" id="CHEBI:57925"/>
        <dbReference type="ChEBI" id="CHEBI:58173"/>
        <dbReference type="ChEBI" id="CHEBI:456216"/>
        <dbReference type="EC" id="6.3.2.3"/>
    </reaction>
</comment>
<accession>A0A1I2TPK3</accession>
<dbReference type="Pfam" id="PF02951">
    <property type="entry name" value="GSH-S_N"/>
    <property type="match status" value="1"/>
</dbReference>
<keyword evidence="3 10" id="KW-0436">Ligase</keyword>
<dbReference type="NCBIfam" id="NF009110">
    <property type="entry name" value="PRK12458.1"/>
    <property type="match status" value="1"/>
</dbReference>
<evidence type="ECO:0000256" key="4">
    <source>
        <dbReference type="ARBA" id="ARBA00022684"/>
    </source>
</evidence>
<dbReference type="GO" id="GO:0005524">
    <property type="term" value="F:ATP binding"/>
    <property type="evidence" value="ECO:0007669"/>
    <property type="project" value="UniProtKB-UniRule"/>
</dbReference>
<keyword evidence="5" id="KW-0479">Metal-binding</keyword>
<evidence type="ECO:0000259" key="11">
    <source>
        <dbReference type="PROSITE" id="PS50975"/>
    </source>
</evidence>
<dbReference type="SUPFAM" id="SSF52440">
    <property type="entry name" value="PreATP-grasp domain"/>
    <property type="match status" value="1"/>
</dbReference>
<evidence type="ECO:0000256" key="7">
    <source>
        <dbReference type="ARBA" id="ARBA00022840"/>
    </source>
</evidence>
<dbReference type="PANTHER" id="PTHR21621">
    <property type="entry name" value="RIBOSOMAL PROTEIN S6 MODIFICATION PROTEIN"/>
    <property type="match status" value="1"/>
</dbReference>
<dbReference type="GO" id="GO:0046872">
    <property type="term" value="F:metal ion binding"/>
    <property type="evidence" value="ECO:0007669"/>
    <property type="project" value="UniProtKB-KW"/>
</dbReference>
<dbReference type="PANTHER" id="PTHR21621:SF4">
    <property type="entry name" value="GLUTATHIONE SYNTHETASE"/>
    <property type="match status" value="1"/>
</dbReference>
<comment type="cofactor">
    <cofactor evidence="1">
        <name>Mn(2+)</name>
        <dbReference type="ChEBI" id="CHEBI:29035"/>
    </cofactor>
</comment>
<dbReference type="RefSeq" id="WP_092100810.1">
    <property type="nucleotide sequence ID" value="NZ_FOOT01000003.1"/>
</dbReference>
<evidence type="ECO:0000256" key="8">
    <source>
        <dbReference type="ARBA" id="ARBA00022842"/>
    </source>
</evidence>
<dbReference type="Gene3D" id="3.30.470.20">
    <property type="entry name" value="ATP-grasp fold, B domain"/>
    <property type="match status" value="1"/>
</dbReference>
<evidence type="ECO:0000256" key="5">
    <source>
        <dbReference type="ARBA" id="ARBA00022723"/>
    </source>
</evidence>
<dbReference type="InterPro" id="IPR016185">
    <property type="entry name" value="PreATP-grasp_dom_sf"/>
</dbReference>
<dbReference type="InterPro" id="IPR011761">
    <property type="entry name" value="ATP-grasp"/>
</dbReference>
<comment type="similarity">
    <text evidence="10">Belongs to the prokaryotic GSH synthase family.</text>
</comment>
<evidence type="ECO:0000256" key="10">
    <source>
        <dbReference type="HAMAP-Rule" id="MF_00162"/>
    </source>
</evidence>
<dbReference type="InterPro" id="IPR013815">
    <property type="entry name" value="ATP_grasp_subdomain_1"/>
</dbReference>
<dbReference type="UniPathway" id="UPA00142">
    <property type="reaction ID" value="UER00210"/>
</dbReference>
<dbReference type="InterPro" id="IPR004215">
    <property type="entry name" value="GSHS_N"/>
</dbReference>
<dbReference type="PROSITE" id="PS50975">
    <property type="entry name" value="ATP_GRASP"/>
    <property type="match status" value="1"/>
</dbReference>
<keyword evidence="6 10" id="KW-0547">Nucleotide-binding</keyword>
<proteinExistence type="inferred from homology"/>
<evidence type="ECO:0000313" key="12">
    <source>
        <dbReference type="EMBL" id="SFG66850.1"/>
    </source>
</evidence>
<dbReference type="AlphaFoldDB" id="A0A1I2TPK3"/>
<dbReference type="Gene3D" id="3.40.50.20">
    <property type="match status" value="1"/>
</dbReference>
<protein>
    <recommendedName>
        <fullName evidence="10">Glutathione synthetase</fullName>
        <ecNumber evidence="10">6.3.2.3</ecNumber>
    </recommendedName>
    <alternativeName>
        <fullName evidence="10">GSH synthetase</fullName>
        <shortName evidence="10">GSH-S</shortName>
        <shortName evidence="10">GSHase</shortName>
    </alternativeName>
    <alternativeName>
        <fullName evidence="10">Glutathione synthase</fullName>
    </alternativeName>
</protein>
<evidence type="ECO:0000256" key="2">
    <source>
        <dbReference type="ARBA" id="ARBA00001946"/>
    </source>
</evidence>
<evidence type="ECO:0000256" key="9">
    <source>
        <dbReference type="ARBA" id="ARBA00023211"/>
    </source>
</evidence>
<dbReference type="EMBL" id="FOOT01000003">
    <property type="protein sequence ID" value="SFG66850.1"/>
    <property type="molecule type" value="Genomic_DNA"/>
</dbReference>
<gene>
    <name evidence="10" type="primary">gshB</name>
    <name evidence="12" type="ORF">SAMN05421739_103224</name>
</gene>
<comment type="pathway">
    <text evidence="10">Sulfur metabolism; glutathione biosynthesis; glutathione from L-cysteine and L-glutamate: step 2/2.</text>
</comment>
<evidence type="ECO:0000256" key="6">
    <source>
        <dbReference type="ARBA" id="ARBA00022741"/>
    </source>
</evidence>
<organism evidence="12 13">
    <name type="scientific">Pontibacter chinhatensis</name>
    <dbReference type="NCBI Taxonomy" id="1436961"/>
    <lineage>
        <taxon>Bacteria</taxon>
        <taxon>Pseudomonadati</taxon>
        <taxon>Bacteroidota</taxon>
        <taxon>Cytophagia</taxon>
        <taxon>Cytophagales</taxon>
        <taxon>Hymenobacteraceae</taxon>
        <taxon>Pontibacter</taxon>
    </lineage>
</organism>
<keyword evidence="13" id="KW-1185">Reference proteome</keyword>